<evidence type="ECO:0000256" key="1">
    <source>
        <dbReference type="SAM" id="SignalP"/>
    </source>
</evidence>
<reference evidence="2" key="1">
    <citation type="submission" date="2016-09" db="EMBL/GenBank/DDBJ databases">
        <title>The Complete Genome of Burkholderia sprentiae wsm5005.</title>
        <authorList>
            <person name="De Meyer S."/>
            <person name="Wang P."/>
            <person name="Terpolilli J."/>
        </authorList>
    </citation>
    <scope>NUCLEOTIDE SEQUENCE [LARGE SCALE GENOMIC DNA]</scope>
    <source>
        <strain evidence="2">WSM5005</strain>
    </source>
</reference>
<dbReference type="Proteomes" id="UP000179860">
    <property type="component" value="Plasmid pl2WSM5005"/>
</dbReference>
<keyword evidence="3" id="KW-1185">Reference proteome</keyword>
<dbReference type="EMBL" id="CP017565">
    <property type="protein sequence ID" value="QXE07439.1"/>
    <property type="molecule type" value="Genomic_DNA"/>
</dbReference>
<sequence>MNHINVMWFVALPLAVLAGQAPGATAIQASRNPSSDAQFKALVAGEVDAVVSAIDNVIGWNRRLGPKDFRVVAQVEPTTPLALVAAPDRKSVADLRGANLLVDAVDNGFVIALQAMSREAGIDENGCGFTPAGGVTEQYQALLDGRGDATLLGQPFATQAAEAGVGG</sequence>
<feature type="chain" id="PRO_5034333394" description="ABC transporter substrate-binding protein" evidence="1">
    <location>
        <begin position="24"/>
        <end position="167"/>
    </location>
</feature>
<dbReference type="AlphaFoldDB" id="A0A8F4KIE0"/>
<feature type="signal peptide" evidence="1">
    <location>
        <begin position="1"/>
        <end position="23"/>
    </location>
</feature>
<dbReference type="SUPFAM" id="SSF53850">
    <property type="entry name" value="Periplasmic binding protein-like II"/>
    <property type="match status" value="1"/>
</dbReference>
<evidence type="ECO:0008006" key="4">
    <source>
        <dbReference type="Google" id="ProtNLM"/>
    </source>
</evidence>
<evidence type="ECO:0000313" key="2">
    <source>
        <dbReference type="EMBL" id="QXE07439.1"/>
    </source>
</evidence>
<protein>
    <recommendedName>
        <fullName evidence="4">ABC transporter substrate-binding protein</fullName>
    </recommendedName>
</protein>
<dbReference type="Gene3D" id="3.40.190.10">
    <property type="entry name" value="Periplasmic binding protein-like II"/>
    <property type="match status" value="2"/>
</dbReference>
<organism evidence="2 3">
    <name type="scientific">Paraburkholderia sprentiae WSM5005</name>
    <dbReference type="NCBI Taxonomy" id="754502"/>
    <lineage>
        <taxon>Bacteria</taxon>
        <taxon>Pseudomonadati</taxon>
        <taxon>Pseudomonadota</taxon>
        <taxon>Betaproteobacteria</taxon>
        <taxon>Burkholderiales</taxon>
        <taxon>Burkholderiaceae</taxon>
        <taxon>Paraburkholderia</taxon>
    </lineage>
</organism>
<proteinExistence type="predicted"/>
<gene>
    <name evidence="2" type="ORF">BJG93_34050</name>
</gene>
<evidence type="ECO:0000313" key="3">
    <source>
        <dbReference type="Proteomes" id="UP000179860"/>
    </source>
</evidence>
<name>A0A8F4KIE0_9BURK</name>
<keyword evidence="1" id="KW-0732">Signal</keyword>
<geneLocation type="plasmid" evidence="2 3">
    <name>pl2WSM5005</name>
</geneLocation>
<keyword evidence="2" id="KW-0614">Plasmid</keyword>
<dbReference type="KEGG" id="pspw:BJG93_34050"/>
<accession>A0A8F4KIE0</accession>
<dbReference type="RefSeq" id="WP_174566146.1">
    <property type="nucleotide sequence ID" value="NZ_CP017565.2"/>
</dbReference>